<feature type="compositionally biased region" description="Acidic residues" evidence="8">
    <location>
        <begin position="698"/>
        <end position="722"/>
    </location>
</feature>
<dbReference type="GO" id="GO:0017119">
    <property type="term" value="C:Golgi transport complex"/>
    <property type="evidence" value="ECO:0007669"/>
    <property type="project" value="InterPro"/>
</dbReference>
<name>A0A8H3UDP4_VENIN</name>
<keyword evidence="6" id="KW-0333">Golgi apparatus</keyword>
<comment type="caution">
    <text evidence="9">The sequence shown here is derived from an EMBL/GenBank/DDBJ whole genome shotgun (WGS) entry which is preliminary data.</text>
</comment>
<feature type="region of interest" description="Disordered" evidence="8">
    <location>
        <begin position="681"/>
        <end position="725"/>
    </location>
</feature>
<accession>A0A8H3UDP4</accession>
<keyword evidence="5" id="KW-0653">Protein transport</keyword>
<dbReference type="InterPro" id="IPR033370">
    <property type="entry name" value="COG1"/>
</dbReference>
<keyword evidence="4" id="KW-0813">Transport</keyword>
<organism evidence="9 10">
    <name type="scientific">Venturia inaequalis</name>
    <name type="common">Apple scab fungus</name>
    <dbReference type="NCBI Taxonomy" id="5025"/>
    <lineage>
        <taxon>Eukaryota</taxon>
        <taxon>Fungi</taxon>
        <taxon>Dikarya</taxon>
        <taxon>Ascomycota</taxon>
        <taxon>Pezizomycotina</taxon>
        <taxon>Dothideomycetes</taxon>
        <taxon>Pleosporomycetidae</taxon>
        <taxon>Venturiales</taxon>
        <taxon>Venturiaceae</taxon>
        <taxon>Venturia</taxon>
    </lineage>
</organism>
<evidence type="ECO:0000256" key="4">
    <source>
        <dbReference type="ARBA" id="ARBA00022448"/>
    </source>
</evidence>
<evidence type="ECO:0000256" key="2">
    <source>
        <dbReference type="ARBA" id="ARBA00006653"/>
    </source>
</evidence>
<dbReference type="PANTHER" id="PTHR31658">
    <property type="entry name" value="CONSERVED OLIGOMERIC GOLGI COMPLEX SUBUNIT 1"/>
    <property type="match status" value="1"/>
</dbReference>
<comment type="similarity">
    <text evidence="2">Belongs to the COG1 family.</text>
</comment>
<comment type="subcellular location">
    <subcellularLocation>
        <location evidence="1">Golgi apparatus membrane</location>
        <topology evidence="1">Peripheral membrane protein</topology>
    </subcellularLocation>
</comment>
<keyword evidence="7" id="KW-0472">Membrane</keyword>
<dbReference type="GO" id="GO:0015031">
    <property type="term" value="P:protein transport"/>
    <property type="evidence" value="ECO:0007669"/>
    <property type="project" value="UniProtKB-KW"/>
</dbReference>
<dbReference type="Proteomes" id="UP000433883">
    <property type="component" value="Unassembled WGS sequence"/>
</dbReference>
<reference evidence="9 10" key="1">
    <citation type="submission" date="2019-11" db="EMBL/GenBank/DDBJ databases">
        <title>Venturia inaequalis Genome Resource.</title>
        <authorList>
            <person name="Lichtner F.J."/>
        </authorList>
    </citation>
    <scope>NUCLEOTIDE SEQUENCE [LARGE SCALE GENOMIC DNA]</scope>
    <source>
        <strain evidence="9">Bline_iso_100314</strain>
    </source>
</reference>
<evidence type="ECO:0000256" key="3">
    <source>
        <dbReference type="ARBA" id="ARBA00020978"/>
    </source>
</evidence>
<dbReference type="Pfam" id="PF08700">
    <property type="entry name" value="VPS51_Exo84_N"/>
    <property type="match status" value="1"/>
</dbReference>
<evidence type="ECO:0000313" key="10">
    <source>
        <dbReference type="Proteomes" id="UP000433883"/>
    </source>
</evidence>
<feature type="compositionally biased region" description="Basic and acidic residues" evidence="8">
    <location>
        <begin position="681"/>
        <end position="697"/>
    </location>
</feature>
<protein>
    <recommendedName>
        <fullName evidence="3">Conserved oligomeric Golgi complex subunit 1</fullName>
    </recommendedName>
</protein>
<proteinExistence type="inferred from homology"/>
<evidence type="ECO:0000313" key="9">
    <source>
        <dbReference type="EMBL" id="KAE9967581.1"/>
    </source>
</evidence>
<evidence type="ECO:0000256" key="5">
    <source>
        <dbReference type="ARBA" id="ARBA00022927"/>
    </source>
</evidence>
<dbReference type="AlphaFoldDB" id="A0A8H3UDP4"/>
<evidence type="ECO:0000256" key="8">
    <source>
        <dbReference type="SAM" id="MobiDB-lite"/>
    </source>
</evidence>
<dbReference type="PANTHER" id="PTHR31658:SF0">
    <property type="entry name" value="CONSERVED OLIGOMERIC GOLGI COMPLEX SUBUNIT 1"/>
    <property type="match status" value="1"/>
</dbReference>
<dbReference type="EMBL" id="WNWQ01000458">
    <property type="protein sequence ID" value="KAE9967581.1"/>
    <property type="molecule type" value="Genomic_DNA"/>
</dbReference>
<dbReference type="GO" id="GO:0006891">
    <property type="term" value="P:intra-Golgi vesicle-mediated transport"/>
    <property type="evidence" value="ECO:0007669"/>
    <property type="project" value="InterPro"/>
</dbReference>
<gene>
    <name evidence="9" type="ORF">BLS_006279</name>
</gene>
<evidence type="ECO:0000256" key="7">
    <source>
        <dbReference type="ARBA" id="ARBA00023136"/>
    </source>
</evidence>
<sequence length="801" mass="90585">MTNEGPDPLTFKSWEDAFQYPIPKVRQLEQQLRNHGEDNRHKLRNLVGISYRELLGTAERIIDMDERMHEVDVTLGLAGQKCNSRAVDRIFKNQGRLQNASKARVSQRNALAAHLTILQTCPTIITRLLKRGGSCLLAAKVLVLSRLTHKILSQESEAAPFIESLRNRLASLRQKTLNAIDKRLTSTDNDVHGLVQDMCAFSLATSSTPTDVLRHFHAVRLKAIVWHLEQEIDTRKHVVDAVNLLLATLRDSQFIFPKRLSEALAKLKELPLMRQPDVVLVTELNFDLHERWVADELRNYTPWPRHDELHKPEADKLLKLWAKQALKTFMAGLEAALAEQMDFKHVMNIRRDLLEAWPWSDTRLPGLHSADVVDRFRDILNTRLVEMAHQSVGQLQRLPIAIMGALEHDEMVSQEAVSLWDHSLTAMDYGNGATSFKEAVLARYHGEKAQFSEIVPIFETWIEGITSIRSLLKEMRDSRWDDDITEDADDLDSRQALLSEDDPRTLEETLESSLEEVAKHLHTALLKIVKSVEKDAGGKRPAKAIFLLRFLRRMSQRSASQEKRLAAVSTTSTGSAEILSPLHATLVTSATSPALTQYRKSLSKMMRASALEARILWEGNPQLPVQPSATAFRFLRKLTRDMARAGADLWAEGALRAAKSMLLEQLDVIVSKVVTRLRDAKREKVHGHDRNRDKKTEDEDGDEESAEGEVEAGNGDEDEVDADSVSQVEKEKLMQLLLDVLYLQRAFELHDTSSQHALDETIDGIVAGVELGETEVGRIRKSAMEYWKRTYLLFALLSSGT</sequence>
<evidence type="ECO:0000256" key="6">
    <source>
        <dbReference type="ARBA" id="ARBA00023034"/>
    </source>
</evidence>
<evidence type="ECO:0000256" key="1">
    <source>
        <dbReference type="ARBA" id="ARBA00004395"/>
    </source>
</evidence>
<dbReference type="GO" id="GO:0000139">
    <property type="term" value="C:Golgi membrane"/>
    <property type="evidence" value="ECO:0007669"/>
    <property type="project" value="UniProtKB-SubCell"/>
</dbReference>